<feature type="region of interest" description="Disordered" evidence="1">
    <location>
        <begin position="107"/>
        <end position="153"/>
    </location>
</feature>
<feature type="compositionally biased region" description="Low complexity" evidence="1">
    <location>
        <begin position="144"/>
        <end position="153"/>
    </location>
</feature>
<evidence type="ECO:0000313" key="3">
    <source>
        <dbReference type="Proteomes" id="UP000646738"/>
    </source>
</evidence>
<evidence type="ECO:0000313" key="2">
    <source>
        <dbReference type="EMBL" id="GHI53941.1"/>
    </source>
</evidence>
<feature type="compositionally biased region" description="Pro residues" evidence="1">
    <location>
        <begin position="114"/>
        <end position="143"/>
    </location>
</feature>
<accession>A0ABQ3RDK8</accession>
<evidence type="ECO:0000256" key="1">
    <source>
        <dbReference type="SAM" id="MobiDB-lite"/>
    </source>
</evidence>
<protein>
    <submittedName>
        <fullName evidence="2">Uncharacterized protein</fullName>
    </submittedName>
</protein>
<organism evidence="2 3">
    <name type="scientific">Streptomyces rubradiris</name>
    <name type="common">Streptomyces achromogenes subsp. rubradiris</name>
    <dbReference type="NCBI Taxonomy" id="285531"/>
    <lineage>
        <taxon>Bacteria</taxon>
        <taxon>Bacillati</taxon>
        <taxon>Actinomycetota</taxon>
        <taxon>Actinomycetes</taxon>
        <taxon>Kitasatosporales</taxon>
        <taxon>Streptomycetaceae</taxon>
        <taxon>Streptomyces</taxon>
    </lineage>
</organism>
<reference evidence="3" key="1">
    <citation type="submission" date="2023-07" db="EMBL/GenBank/DDBJ databases">
        <title>Whole genome shotgun sequence of Streptomyces achromogenes subsp. rubradiris NBRC 14000.</title>
        <authorList>
            <person name="Komaki H."/>
            <person name="Tamura T."/>
        </authorList>
    </citation>
    <scope>NUCLEOTIDE SEQUENCE [LARGE SCALE GENOMIC DNA]</scope>
    <source>
        <strain evidence="3">NBRC 14000</strain>
    </source>
</reference>
<comment type="caution">
    <text evidence="2">The sequence shown here is derived from an EMBL/GenBank/DDBJ whole genome shotgun (WGS) entry which is preliminary data.</text>
</comment>
<proteinExistence type="predicted"/>
<sequence>MTHPTSTEIAGRIEDLYGAPLADLEAHAQDQPPDILTALLGLHSTLALAEHSITVHRERLAQLIHPERDISAHEMVHVLDCARRLAEAVAVRDTQAVTASAVLQSLVRIEPPETADPPEPTAQAEPPEPSPAPPTTTVPPAPPAATTTSAPSR</sequence>
<dbReference type="EMBL" id="BNEA01000015">
    <property type="protein sequence ID" value="GHI53941.1"/>
    <property type="molecule type" value="Genomic_DNA"/>
</dbReference>
<dbReference type="RefSeq" id="WP_189999568.1">
    <property type="nucleotide sequence ID" value="NZ_BNCB01000030.1"/>
</dbReference>
<keyword evidence="3" id="KW-1185">Reference proteome</keyword>
<gene>
    <name evidence="2" type="ORF">Srubr_37870</name>
</gene>
<name>A0ABQ3RDK8_STRRR</name>
<dbReference type="Proteomes" id="UP000646738">
    <property type="component" value="Unassembled WGS sequence"/>
</dbReference>